<dbReference type="InterPro" id="IPR001357">
    <property type="entry name" value="BRCT_dom"/>
</dbReference>
<dbReference type="EMBL" id="CAJVCH010532765">
    <property type="protein sequence ID" value="CAG7824420.1"/>
    <property type="molecule type" value="Genomic_DNA"/>
</dbReference>
<protein>
    <recommendedName>
        <fullName evidence="1">BRCT domain-containing protein</fullName>
    </recommendedName>
</protein>
<dbReference type="GO" id="GO:0005085">
    <property type="term" value="F:guanyl-nucleotide exchange factor activity"/>
    <property type="evidence" value="ECO:0007669"/>
    <property type="project" value="InterPro"/>
</dbReference>
<sequence length="147" mass="16602">MAEFSGSLFESLRRRNPTNRPRIFGPSAILVAAQNKDKKLPVSRLGYPIYSTHLQNCRVAATGISSKEELQDLRRKILYMGGAYLERRSDRLPTVAEGVATHLIAGKCRGTKYQDAVSLGKPILKPEWIENLWSHRDNIYFDLNASL</sequence>
<reference evidence="2" key="1">
    <citation type="submission" date="2021-06" db="EMBL/GenBank/DDBJ databases">
        <authorList>
            <person name="Hodson N. C."/>
            <person name="Mongue J. A."/>
            <person name="Jaron S. K."/>
        </authorList>
    </citation>
    <scope>NUCLEOTIDE SEQUENCE</scope>
</reference>
<dbReference type="PANTHER" id="PTHR16777:SF2">
    <property type="entry name" value="PROTEIN ECT2"/>
    <property type="match status" value="1"/>
</dbReference>
<dbReference type="GO" id="GO:0005938">
    <property type="term" value="C:cell cortex"/>
    <property type="evidence" value="ECO:0007669"/>
    <property type="project" value="TreeGrafter"/>
</dbReference>
<dbReference type="PANTHER" id="PTHR16777">
    <property type="entry name" value="PROTEIN ECT2"/>
    <property type="match status" value="1"/>
</dbReference>
<feature type="domain" description="BRCT" evidence="1">
    <location>
        <begin position="49"/>
        <end position="129"/>
    </location>
</feature>
<dbReference type="GO" id="GO:0005634">
    <property type="term" value="C:nucleus"/>
    <property type="evidence" value="ECO:0007669"/>
    <property type="project" value="InterPro"/>
</dbReference>
<proteinExistence type="predicted"/>
<evidence type="ECO:0000313" key="3">
    <source>
        <dbReference type="Proteomes" id="UP000708208"/>
    </source>
</evidence>
<dbReference type="GO" id="GO:2000431">
    <property type="term" value="P:regulation of cytokinesis, actomyosin contractile ring assembly"/>
    <property type="evidence" value="ECO:0007669"/>
    <property type="project" value="InterPro"/>
</dbReference>
<dbReference type="GO" id="GO:0005096">
    <property type="term" value="F:GTPase activator activity"/>
    <property type="evidence" value="ECO:0007669"/>
    <property type="project" value="InterPro"/>
</dbReference>
<dbReference type="OrthoDB" id="9997817at2759"/>
<dbReference type="AlphaFoldDB" id="A0A8J2LLH4"/>
<evidence type="ECO:0000259" key="1">
    <source>
        <dbReference type="PROSITE" id="PS50172"/>
    </source>
</evidence>
<accession>A0A8J2LLH4</accession>
<dbReference type="PROSITE" id="PS50172">
    <property type="entry name" value="BRCT"/>
    <property type="match status" value="1"/>
</dbReference>
<dbReference type="SMART" id="SM00292">
    <property type="entry name" value="BRCT"/>
    <property type="match status" value="1"/>
</dbReference>
<dbReference type="InterPro" id="IPR026817">
    <property type="entry name" value="Ect2"/>
</dbReference>
<name>A0A8J2LLH4_9HEXA</name>
<evidence type="ECO:0000313" key="2">
    <source>
        <dbReference type="EMBL" id="CAG7824420.1"/>
    </source>
</evidence>
<organism evidence="2 3">
    <name type="scientific">Allacma fusca</name>
    <dbReference type="NCBI Taxonomy" id="39272"/>
    <lineage>
        <taxon>Eukaryota</taxon>
        <taxon>Metazoa</taxon>
        <taxon>Ecdysozoa</taxon>
        <taxon>Arthropoda</taxon>
        <taxon>Hexapoda</taxon>
        <taxon>Collembola</taxon>
        <taxon>Symphypleona</taxon>
        <taxon>Sminthuridae</taxon>
        <taxon>Allacma</taxon>
    </lineage>
</organism>
<dbReference type="Pfam" id="PF00533">
    <property type="entry name" value="BRCT"/>
    <property type="match status" value="1"/>
</dbReference>
<gene>
    <name evidence="2" type="ORF">AFUS01_LOCUS34575</name>
</gene>
<comment type="caution">
    <text evidence="2">The sequence shown here is derived from an EMBL/GenBank/DDBJ whole genome shotgun (WGS) entry which is preliminary data.</text>
</comment>
<feature type="non-terminal residue" evidence="2">
    <location>
        <position position="1"/>
    </location>
</feature>
<dbReference type="Proteomes" id="UP000708208">
    <property type="component" value="Unassembled WGS sequence"/>
</dbReference>
<keyword evidence="3" id="KW-1185">Reference proteome</keyword>
<dbReference type="GO" id="GO:0000281">
    <property type="term" value="P:mitotic cytokinesis"/>
    <property type="evidence" value="ECO:0007669"/>
    <property type="project" value="TreeGrafter"/>
</dbReference>
<dbReference type="GO" id="GO:0007399">
    <property type="term" value="P:nervous system development"/>
    <property type="evidence" value="ECO:0007669"/>
    <property type="project" value="TreeGrafter"/>
</dbReference>